<protein>
    <submittedName>
        <fullName evidence="1">Uncharacterized protein</fullName>
    </submittedName>
</protein>
<organism evidence="1 2">
    <name type="scientific">Gymnopus androsaceus JB14</name>
    <dbReference type="NCBI Taxonomy" id="1447944"/>
    <lineage>
        <taxon>Eukaryota</taxon>
        <taxon>Fungi</taxon>
        <taxon>Dikarya</taxon>
        <taxon>Basidiomycota</taxon>
        <taxon>Agaricomycotina</taxon>
        <taxon>Agaricomycetes</taxon>
        <taxon>Agaricomycetidae</taxon>
        <taxon>Agaricales</taxon>
        <taxon>Marasmiineae</taxon>
        <taxon>Omphalotaceae</taxon>
        <taxon>Gymnopus</taxon>
    </lineage>
</organism>
<dbReference type="EMBL" id="ML769430">
    <property type="protein sequence ID" value="KAE9402888.1"/>
    <property type="molecule type" value="Genomic_DNA"/>
</dbReference>
<sequence length="174" mass="20261">MHIHEHYTDIRLPQFWKAIETVLSYCPMHMRFKHSSALYRQSTSSFPTFNSVLTEARAQILPTPSKTDLVAAFGIITMQACRKRRDATRRMSEFCTSFCRTTSCVSFCSFRRTIPLTTGHTDLVLSRKLQCPEIADSRVITRIICFMIYREHKHRIVLIHCFLTASEAQRLLKL</sequence>
<dbReference type="Proteomes" id="UP000799118">
    <property type="component" value="Unassembled WGS sequence"/>
</dbReference>
<dbReference type="AlphaFoldDB" id="A0A6A4I0C4"/>
<accession>A0A6A4I0C4</accession>
<evidence type="ECO:0000313" key="1">
    <source>
        <dbReference type="EMBL" id="KAE9402888.1"/>
    </source>
</evidence>
<evidence type="ECO:0000313" key="2">
    <source>
        <dbReference type="Proteomes" id="UP000799118"/>
    </source>
</evidence>
<name>A0A6A4I0C4_9AGAR</name>
<proteinExistence type="predicted"/>
<reference evidence="1" key="1">
    <citation type="journal article" date="2019" name="Environ. Microbiol.">
        <title>Fungal ecological strategies reflected in gene transcription - a case study of two litter decomposers.</title>
        <authorList>
            <person name="Barbi F."/>
            <person name="Kohler A."/>
            <person name="Barry K."/>
            <person name="Baskaran P."/>
            <person name="Daum C."/>
            <person name="Fauchery L."/>
            <person name="Ihrmark K."/>
            <person name="Kuo A."/>
            <person name="LaButti K."/>
            <person name="Lipzen A."/>
            <person name="Morin E."/>
            <person name="Grigoriev I.V."/>
            <person name="Henrissat B."/>
            <person name="Lindahl B."/>
            <person name="Martin F."/>
        </authorList>
    </citation>
    <scope>NUCLEOTIDE SEQUENCE</scope>
    <source>
        <strain evidence="1">JB14</strain>
    </source>
</reference>
<gene>
    <name evidence="1" type="ORF">BT96DRAFT_515356</name>
</gene>
<keyword evidence="2" id="KW-1185">Reference proteome</keyword>